<dbReference type="EMBL" id="FNYV01000014">
    <property type="protein sequence ID" value="SEK01111.1"/>
    <property type="molecule type" value="Genomic_DNA"/>
</dbReference>
<protein>
    <recommendedName>
        <fullName evidence="2">DUF4031 domain-containing protein</fullName>
    </recommendedName>
</protein>
<gene>
    <name evidence="3" type="ORF">SAMN05443287_11436</name>
</gene>
<dbReference type="Proteomes" id="UP000198707">
    <property type="component" value="Unassembled WGS sequence"/>
</dbReference>
<feature type="region of interest" description="Disordered" evidence="1">
    <location>
        <begin position="94"/>
        <end position="123"/>
    </location>
</feature>
<organism evidence="3 4">
    <name type="scientific">Micromonospora phaseoli</name>
    <dbReference type="NCBI Taxonomy" id="1144548"/>
    <lineage>
        <taxon>Bacteria</taxon>
        <taxon>Bacillati</taxon>
        <taxon>Actinomycetota</taxon>
        <taxon>Actinomycetes</taxon>
        <taxon>Micromonosporales</taxon>
        <taxon>Micromonosporaceae</taxon>
        <taxon>Micromonospora</taxon>
    </lineage>
</organism>
<dbReference type="Pfam" id="PF13223">
    <property type="entry name" value="DUF4031"/>
    <property type="match status" value="1"/>
</dbReference>
<feature type="domain" description="DUF4031" evidence="2">
    <location>
        <begin position="16"/>
        <end position="90"/>
    </location>
</feature>
<proteinExistence type="predicted"/>
<reference evidence="4" key="1">
    <citation type="submission" date="2016-10" db="EMBL/GenBank/DDBJ databases">
        <authorList>
            <person name="Varghese N."/>
            <person name="Submissions S."/>
        </authorList>
    </citation>
    <scope>NUCLEOTIDE SEQUENCE [LARGE SCALE GENOMIC DNA]</scope>
    <source>
        <strain evidence="4">CGMCC 4.7038</strain>
    </source>
</reference>
<name>A0A1H7DH18_9ACTN</name>
<accession>A0A1H7DH18</accession>
<dbReference type="STRING" id="1144548.SAMN05443287_11436"/>
<evidence type="ECO:0000259" key="2">
    <source>
        <dbReference type="Pfam" id="PF13223"/>
    </source>
</evidence>
<evidence type="ECO:0000313" key="3">
    <source>
        <dbReference type="EMBL" id="SEK01111.1"/>
    </source>
</evidence>
<feature type="compositionally biased region" description="Basic residues" evidence="1">
    <location>
        <begin position="94"/>
        <end position="111"/>
    </location>
</feature>
<keyword evidence="4" id="KW-1185">Reference proteome</keyword>
<evidence type="ECO:0000256" key="1">
    <source>
        <dbReference type="SAM" id="MobiDB-lite"/>
    </source>
</evidence>
<dbReference type="InterPro" id="IPR025109">
    <property type="entry name" value="DUF4031"/>
</dbReference>
<dbReference type="AlphaFoldDB" id="A0A1H7DH18"/>
<sequence>MIINLGTPPGTVAAVIYLDRPAWPARGRLWSHLISDVSLAELHAFAEALGAPRRGFDRDHYDIPAERFEMAVWLGARVLPSRDLVRLLRDSGLRRPKHLTPHPHPHPRPTPRRSCSCGTSQEV</sequence>
<evidence type="ECO:0000313" key="4">
    <source>
        <dbReference type="Proteomes" id="UP000198707"/>
    </source>
</evidence>